<dbReference type="EMBL" id="UYYB01027404">
    <property type="protein sequence ID" value="VDM72822.1"/>
    <property type="molecule type" value="Genomic_DNA"/>
</dbReference>
<dbReference type="Proteomes" id="UP000270094">
    <property type="component" value="Unassembled WGS sequence"/>
</dbReference>
<accession>A0A3P7L074</accession>
<reference evidence="1 2" key="1">
    <citation type="submission" date="2018-11" db="EMBL/GenBank/DDBJ databases">
        <authorList>
            <consortium name="Pathogen Informatics"/>
        </authorList>
    </citation>
    <scope>NUCLEOTIDE SEQUENCE [LARGE SCALE GENOMIC DNA]</scope>
</reference>
<keyword evidence="2" id="KW-1185">Reference proteome</keyword>
<dbReference type="OrthoDB" id="442428at2759"/>
<proteinExistence type="predicted"/>
<evidence type="ECO:0000313" key="1">
    <source>
        <dbReference type="EMBL" id="VDM72822.1"/>
    </source>
</evidence>
<evidence type="ECO:0000313" key="2">
    <source>
        <dbReference type="Proteomes" id="UP000270094"/>
    </source>
</evidence>
<protein>
    <submittedName>
        <fullName evidence="1">Uncharacterized protein</fullName>
    </submittedName>
</protein>
<gene>
    <name evidence="1" type="ORF">SVUK_LOCUS7820</name>
</gene>
<dbReference type="AlphaFoldDB" id="A0A3P7L074"/>
<name>A0A3P7L074_STRVU</name>
<sequence>MKSATRKLQSDINQPMQKHINRKILEDCSLFETQRKTILAWCKYDRKIINSSRLLLRITTSSYHSFNHDHIPVFLAIKSAILIQKWYRRCQARLEARRRATWTIFTTLEYAGEQDQLKVSDVWKNVETTLL</sequence>
<organism evidence="1 2">
    <name type="scientific">Strongylus vulgaris</name>
    <name type="common">Blood worm</name>
    <dbReference type="NCBI Taxonomy" id="40348"/>
    <lineage>
        <taxon>Eukaryota</taxon>
        <taxon>Metazoa</taxon>
        <taxon>Ecdysozoa</taxon>
        <taxon>Nematoda</taxon>
        <taxon>Chromadorea</taxon>
        <taxon>Rhabditida</taxon>
        <taxon>Rhabditina</taxon>
        <taxon>Rhabditomorpha</taxon>
        <taxon>Strongyloidea</taxon>
        <taxon>Strongylidae</taxon>
        <taxon>Strongylus</taxon>
    </lineage>
</organism>